<sequence length="133" mass="14648">MATRALKLLICVATFHVHQFAIDAQAVSSEIDGQPDHIDGNFLKSIAGIYTDQSGDPEPEKRARASLDGIEVYEEEIQSKIKSSSDFLLQKEMAFREALALRGRLGQKAVPGEPCDEFITGGDFYIHSPILPQ</sequence>
<accession>A0AAN8WXR0</accession>
<evidence type="ECO:0000313" key="3">
    <source>
        <dbReference type="Proteomes" id="UP001381693"/>
    </source>
</evidence>
<feature type="chain" id="PRO_5042888266" evidence="1">
    <location>
        <begin position="25"/>
        <end position="133"/>
    </location>
</feature>
<protein>
    <submittedName>
        <fullName evidence="2">Uncharacterized protein</fullName>
    </submittedName>
</protein>
<feature type="signal peptide" evidence="1">
    <location>
        <begin position="1"/>
        <end position="24"/>
    </location>
</feature>
<dbReference type="Proteomes" id="UP001381693">
    <property type="component" value="Unassembled WGS sequence"/>
</dbReference>
<name>A0AAN8WXR0_HALRR</name>
<reference evidence="2 3" key="1">
    <citation type="submission" date="2023-11" db="EMBL/GenBank/DDBJ databases">
        <title>Halocaridina rubra genome assembly.</title>
        <authorList>
            <person name="Smith C."/>
        </authorList>
    </citation>
    <scope>NUCLEOTIDE SEQUENCE [LARGE SCALE GENOMIC DNA]</scope>
    <source>
        <strain evidence="2">EP-1</strain>
        <tissue evidence="2">Whole</tissue>
    </source>
</reference>
<dbReference type="EMBL" id="JAXCGZ010017348">
    <property type="protein sequence ID" value="KAK7068255.1"/>
    <property type="molecule type" value="Genomic_DNA"/>
</dbReference>
<keyword evidence="1" id="KW-0732">Signal</keyword>
<organism evidence="2 3">
    <name type="scientific">Halocaridina rubra</name>
    <name type="common">Hawaiian red shrimp</name>
    <dbReference type="NCBI Taxonomy" id="373956"/>
    <lineage>
        <taxon>Eukaryota</taxon>
        <taxon>Metazoa</taxon>
        <taxon>Ecdysozoa</taxon>
        <taxon>Arthropoda</taxon>
        <taxon>Crustacea</taxon>
        <taxon>Multicrustacea</taxon>
        <taxon>Malacostraca</taxon>
        <taxon>Eumalacostraca</taxon>
        <taxon>Eucarida</taxon>
        <taxon>Decapoda</taxon>
        <taxon>Pleocyemata</taxon>
        <taxon>Caridea</taxon>
        <taxon>Atyoidea</taxon>
        <taxon>Atyidae</taxon>
        <taxon>Halocaridina</taxon>
    </lineage>
</organism>
<comment type="caution">
    <text evidence="2">The sequence shown here is derived from an EMBL/GenBank/DDBJ whole genome shotgun (WGS) entry which is preliminary data.</text>
</comment>
<gene>
    <name evidence="2" type="ORF">SK128_000892</name>
</gene>
<evidence type="ECO:0000256" key="1">
    <source>
        <dbReference type="SAM" id="SignalP"/>
    </source>
</evidence>
<dbReference type="AlphaFoldDB" id="A0AAN8WXR0"/>
<keyword evidence="3" id="KW-1185">Reference proteome</keyword>
<proteinExistence type="predicted"/>
<evidence type="ECO:0000313" key="2">
    <source>
        <dbReference type="EMBL" id="KAK7068255.1"/>
    </source>
</evidence>